<dbReference type="Pfam" id="PF01195">
    <property type="entry name" value="Pept_tRNA_hydro"/>
    <property type="match status" value="1"/>
</dbReference>
<evidence type="ECO:0000313" key="9">
    <source>
        <dbReference type="Proteomes" id="UP000190831"/>
    </source>
</evidence>
<accession>A0A1G4MHK8</accession>
<organism evidence="8 9">
    <name type="scientific">Lachancea fermentati</name>
    <name type="common">Zygosaccharomyces fermentati</name>
    <dbReference type="NCBI Taxonomy" id="4955"/>
    <lineage>
        <taxon>Eukaryota</taxon>
        <taxon>Fungi</taxon>
        <taxon>Dikarya</taxon>
        <taxon>Ascomycota</taxon>
        <taxon>Saccharomycotina</taxon>
        <taxon>Saccharomycetes</taxon>
        <taxon>Saccharomycetales</taxon>
        <taxon>Saccharomycetaceae</taxon>
        <taxon>Lachancea</taxon>
    </lineage>
</organism>
<dbReference type="InterPro" id="IPR036416">
    <property type="entry name" value="Pept_tRNA_hydro_sf"/>
</dbReference>
<dbReference type="OrthoDB" id="1711136at2759"/>
<keyword evidence="3 6" id="KW-0378">Hydrolase</keyword>
<name>A0A1G4MHK8_LACFM</name>
<dbReference type="AlphaFoldDB" id="A0A1G4MHK8"/>
<dbReference type="SUPFAM" id="SSF53178">
    <property type="entry name" value="Peptidyl-tRNA hydrolase-like"/>
    <property type="match status" value="1"/>
</dbReference>
<dbReference type="OMA" id="HDELQVP"/>
<evidence type="ECO:0000256" key="3">
    <source>
        <dbReference type="ARBA" id="ARBA00022801"/>
    </source>
</evidence>
<evidence type="ECO:0000256" key="2">
    <source>
        <dbReference type="ARBA" id="ARBA00022555"/>
    </source>
</evidence>
<evidence type="ECO:0000313" key="8">
    <source>
        <dbReference type="EMBL" id="SCW03276.1"/>
    </source>
</evidence>
<dbReference type="Gene3D" id="3.40.50.1470">
    <property type="entry name" value="Peptidyl-tRNA hydrolase"/>
    <property type="match status" value="1"/>
</dbReference>
<evidence type="ECO:0000256" key="4">
    <source>
        <dbReference type="ARBA" id="ARBA00022884"/>
    </source>
</evidence>
<dbReference type="InterPro" id="IPR001328">
    <property type="entry name" value="Pept_tRNA_hydro"/>
</dbReference>
<dbReference type="STRING" id="4955.A0A1G4MHK8"/>
<comment type="catalytic activity">
    <reaction evidence="6">
        <text>an N-acyl-L-alpha-aminoacyl-tRNA + H2O = an N-acyl-L-amino acid + a tRNA + H(+)</text>
        <dbReference type="Rhea" id="RHEA:54448"/>
        <dbReference type="Rhea" id="RHEA-COMP:10123"/>
        <dbReference type="Rhea" id="RHEA-COMP:13883"/>
        <dbReference type="ChEBI" id="CHEBI:15377"/>
        <dbReference type="ChEBI" id="CHEBI:15378"/>
        <dbReference type="ChEBI" id="CHEBI:59874"/>
        <dbReference type="ChEBI" id="CHEBI:78442"/>
        <dbReference type="ChEBI" id="CHEBI:138191"/>
        <dbReference type="EC" id="3.1.1.29"/>
    </reaction>
</comment>
<keyword evidence="2" id="KW-0820">tRNA-binding</keyword>
<evidence type="ECO:0000256" key="6">
    <source>
        <dbReference type="RuleBase" id="RU000673"/>
    </source>
</evidence>
<comment type="similarity">
    <text evidence="5 7">Belongs to the PTH family.</text>
</comment>
<keyword evidence="4" id="KW-0694">RNA-binding</keyword>
<dbReference type="Proteomes" id="UP000190831">
    <property type="component" value="Chromosome G"/>
</dbReference>
<dbReference type="PANTHER" id="PTHR17224">
    <property type="entry name" value="PEPTIDYL-TRNA HYDROLASE"/>
    <property type="match status" value="1"/>
</dbReference>
<dbReference type="EC" id="3.1.1.29" evidence="1 6"/>
<proteinExistence type="inferred from homology"/>
<evidence type="ECO:0000256" key="1">
    <source>
        <dbReference type="ARBA" id="ARBA00013260"/>
    </source>
</evidence>
<dbReference type="EMBL" id="LT598486">
    <property type="protein sequence ID" value="SCW03276.1"/>
    <property type="molecule type" value="Genomic_DNA"/>
</dbReference>
<dbReference type="PANTHER" id="PTHR17224:SF1">
    <property type="entry name" value="PEPTIDYL-TRNA HYDROLASE"/>
    <property type="match status" value="1"/>
</dbReference>
<evidence type="ECO:0000256" key="5">
    <source>
        <dbReference type="ARBA" id="ARBA00038063"/>
    </source>
</evidence>
<dbReference type="InterPro" id="IPR018171">
    <property type="entry name" value="Pept_tRNA_hydro_CS"/>
</dbReference>
<evidence type="ECO:0000256" key="7">
    <source>
        <dbReference type="RuleBase" id="RU004320"/>
    </source>
</evidence>
<dbReference type="CDD" id="cd00462">
    <property type="entry name" value="PTH"/>
    <property type="match status" value="1"/>
</dbReference>
<dbReference type="PROSITE" id="PS01196">
    <property type="entry name" value="PEPT_TRNA_HYDROL_2"/>
    <property type="match status" value="1"/>
</dbReference>
<gene>
    <name evidence="8" type="ORF">LAFE_0G06876G</name>
</gene>
<keyword evidence="9" id="KW-1185">Reference proteome</keyword>
<sequence>MLKSGRLTIACKRHIHGCITGIGNPEPQYAHTRHNVGLLMLDLLRSGLGGSDKRFVPCNTSPKVKRCQLDDIMLLRADGDFINLSGRTVVPLWNKLGSGVQHLVIHDELSLPLGKVQLRKPGRSLRGHNGLKDISKYRGDHFFRLAVGIGRPDERDPEIVARYVLSKFRPQELEILQNQSLQKAMHHVNSWMVAIKANTST</sequence>
<dbReference type="PROSITE" id="PS01195">
    <property type="entry name" value="PEPT_TRNA_HYDROL_1"/>
    <property type="match status" value="1"/>
</dbReference>
<reference evidence="8 9" key="1">
    <citation type="submission" date="2016-03" db="EMBL/GenBank/DDBJ databases">
        <authorList>
            <person name="Devillers H."/>
        </authorList>
    </citation>
    <scope>NUCLEOTIDE SEQUENCE [LARGE SCALE GENOMIC DNA]</scope>
    <source>
        <strain evidence="8">CBS 6772</strain>
    </source>
</reference>
<dbReference type="GO" id="GO:0000049">
    <property type="term" value="F:tRNA binding"/>
    <property type="evidence" value="ECO:0007669"/>
    <property type="project" value="UniProtKB-KW"/>
</dbReference>
<dbReference type="GO" id="GO:0004045">
    <property type="term" value="F:peptidyl-tRNA hydrolase activity"/>
    <property type="evidence" value="ECO:0007669"/>
    <property type="project" value="UniProtKB-EC"/>
</dbReference>
<protein>
    <recommendedName>
        <fullName evidence="1 6">Peptidyl-tRNA hydrolase</fullName>
        <ecNumber evidence="1 6">3.1.1.29</ecNumber>
    </recommendedName>
</protein>
<dbReference type="NCBIfam" id="TIGR00447">
    <property type="entry name" value="pth"/>
    <property type="match status" value="1"/>
</dbReference>